<accession>A0ABQ5JCL1</accession>
<evidence type="ECO:0000256" key="1">
    <source>
        <dbReference type="SAM" id="MobiDB-lite"/>
    </source>
</evidence>
<feature type="region of interest" description="Disordered" evidence="1">
    <location>
        <begin position="333"/>
        <end position="354"/>
    </location>
</feature>
<sequence length="354" mass="39285">MDRFKKENGYHAIPPPLIGNYMPLLAGLSFTGLDDSVYKPTTNKTSASVSQVETSITPPSNTSVEMPRVESVRPSGVIIEDWRMPKESVLGKGTGHREVRPICETPMWKVSKVKVNTVKVNGVNTAGQIAVCTVKGNRVTDVKASVGCAWRPKMIDLNNGSKDNSRSWISKRVNYINPQGRLKNKALLTDYKILMEVLLPLVEVLEVGIKLQKLQVHRNYANTGLKKNVDAGQTEEENVSTQQYIVFPLWSSISSNYKSSDDKAKLTLVDVDVVKKTVQEPASEYDQALKNVLDKMMDQEKEATEQSDVVRKEFEAQCDSQLLQEKITRASSTNSFNTVSTPVNTASASRTFSP</sequence>
<comment type="caution">
    <text evidence="2">The sequence shown here is derived from an EMBL/GenBank/DDBJ whole genome shotgun (WGS) entry which is preliminary data.</text>
</comment>
<dbReference type="EMBL" id="BQNB010021672">
    <property type="protein sequence ID" value="GJU08834.1"/>
    <property type="molecule type" value="Genomic_DNA"/>
</dbReference>
<reference evidence="2" key="1">
    <citation type="journal article" date="2022" name="Int. J. Mol. Sci.">
        <title>Draft Genome of Tanacetum Coccineum: Genomic Comparison of Closely Related Tanacetum-Family Plants.</title>
        <authorList>
            <person name="Yamashiro T."/>
            <person name="Shiraishi A."/>
            <person name="Nakayama K."/>
            <person name="Satake H."/>
        </authorList>
    </citation>
    <scope>NUCLEOTIDE SEQUENCE</scope>
</reference>
<feature type="compositionally biased region" description="Polar residues" evidence="1">
    <location>
        <begin position="49"/>
        <end position="64"/>
    </location>
</feature>
<name>A0ABQ5JCL1_9ASTR</name>
<organism evidence="2 3">
    <name type="scientific">Tanacetum coccineum</name>
    <dbReference type="NCBI Taxonomy" id="301880"/>
    <lineage>
        <taxon>Eukaryota</taxon>
        <taxon>Viridiplantae</taxon>
        <taxon>Streptophyta</taxon>
        <taxon>Embryophyta</taxon>
        <taxon>Tracheophyta</taxon>
        <taxon>Spermatophyta</taxon>
        <taxon>Magnoliopsida</taxon>
        <taxon>eudicotyledons</taxon>
        <taxon>Gunneridae</taxon>
        <taxon>Pentapetalae</taxon>
        <taxon>asterids</taxon>
        <taxon>campanulids</taxon>
        <taxon>Asterales</taxon>
        <taxon>Asteraceae</taxon>
        <taxon>Asteroideae</taxon>
        <taxon>Anthemideae</taxon>
        <taxon>Anthemidinae</taxon>
        <taxon>Tanacetum</taxon>
    </lineage>
</organism>
<feature type="region of interest" description="Disordered" evidence="1">
    <location>
        <begin position="49"/>
        <end position="69"/>
    </location>
</feature>
<proteinExistence type="predicted"/>
<protein>
    <submittedName>
        <fullName evidence="2">Uncharacterized protein</fullName>
    </submittedName>
</protein>
<reference evidence="2" key="2">
    <citation type="submission" date="2022-01" db="EMBL/GenBank/DDBJ databases">
        <authorList>
            <person name="Yamashiro T."/>
            <person name="Shiraishi A."/>
            <person name="Satake H."/>
            <person name="Nakayama K."/>
        </authorList>
    </citation>
    <scope>NUCLEOTIDE SEQUENCE</scope>
</reference>
<evidence type="ECO:0000313" key="2">
    <source>
        <dbReference type="EMBL" id="GJU08834.1"/>
    </source>
</evidence>
<dbReference type="Proteomes" id="UP001151760">
    <property type="component" value="Unassembled WGS sequence"/>
</dbReference>
<gene>
    <name evidence="2" type="ORF">Tco_1125264</name>
</gene>
<keyword evidence="3" id="KW-1185">Reference proteome</keyword>
<evidence type="ECO:0000313" key="3">
    <source>
        <dbReference type="Proteomes" id="UP001151760"/>
    </source>
</evidence>